<dbReference type="InterPro" id="IPR039774">
    <property type="entry name" value="Sin3-like"/>
</dbReference>
<dbReference type="InterPro" id="IPR036600">
    <property type="entry name" value="PAH_sf"/>
</dbReference>
<dbReference type="EMBL" id="JBEAFC010000004">
    <property type="protein sequence ID" value="KAL1560840.1"/>
    <property type="molecule type" value="Genomic_DNA"/>
</dbReference>
<dbReference type="AlphaFoldDB" id="A0ABD1HXX1"/>
<feature type="region of interest" description="Disordered" evidence="4">
    <location>
        <begin position="166"/>
        <end position="188"/>
    </location>
</feature>
<dbReference type="Proteomes" id="UP001567538">
    <property type="component" value="Unassembled WGS sequence"/>
</dbReference>
<name>A0ABD1HXX1_SALDI</name>
<feature type="region of interest" description="Disordered" evidence="4">
    <location>
        <begin position="244"/>
        <end position="303"/>
    </location>
</feature>
<evidence type="ECO:0000256" key="1">
    <source>
        <dbReference type="ARBA" id="ARBA00004123"/>
    </source>
</evidence>
<gene>
    <name evidence="5" type="ORF">AAHA92_11009</name>
</gene>
<organism evidence="5 6">
    <name type="scientific">Salvia divinorum</name>
    <name type="common">Maria pastora</name>
    <name type="synonym">Diviner's sage</name>
    <dbReference type="NCBI Taxonomy" id="28513"/>
    <lineage>
        <taxon>Eukaryota</taxon>
        <taxon>Viridiplantae</taxon>
        <taxon>Streptophyta</taxon>
        <taxon>Embryophyta</taxon>
        <taxon>Tracheophyta</taxon>
        <taxon>Spermatophyta</taxon>
        <taxon>Magnoliopsida</taxon>
        <taxon>eudicotyledons</taxon>
        <taxon>Gunneridae</taxon>
        <taxon>Pentapetalae</taxon>
        <taxon>asterids</taxon>
        <taxon>lamiids</taxon>
        <taxon>Lamiales</taxon>
        <taxon>Lamiaceae</taxon>
        <taxon>Nepetoideae</taxon>
        <taxon>Mentheae</taxon>
        <taxon>Salviinae</taxon>
        <taxon>Salvia</taxon>
        <taxon>Salvia subgen. Calosphace</taxon>
    </lineage>
</organism>
<keyword evidence="2 3" id="KW-0539">Nucleus</keyword>
<feature type="compositionally biased region" description="Basic and acidic residues" evidence="4">
    <location>
        <begin position="256"/>
        <end position="287"/>
    </location>
</feature>
<reference evidence="5 6" key="1">
    <citation type="submission" date="2024-06" db="EMBL/GenBank/DDBJ databases">
        <title>A chromosome level genome sequence of Diviner's sage (Salvia divinorum).</title>
        <authorList>
            <person name="Ford S.A."/>
            <person name="Ro D.-K."/>
            <person name="Ness R.W."/>
            <person name="Phillips M.A."/>
        </authorList>
    </citation>
    <scope>NUCLEOTIDE SEQUENCE [LARGE SCALE GENOMIC DNA]</scope>
    <source>
        <strain evidence="5">SAF-2024a</strain>
        <tissue evidence="5">Leaf</tissue>
    </source>
</reference>
<dbReference type="Gene3D" id="1.20.1160.11">
    <property type="entry name" value="Paired amphipathic helix"/>
    <property type="match status" value="2"/>
</dbReference>
<protein>
    <submittedName>
        <fullName evidence="5">Uncharacterized protein</fullName>
    </submittedName>
</protein>
<comment type="subcellular location">
    <subcellularLocation>
        <location evidence="1 3">Nucleus</location>
    </subcellularLocation>
</comment>
<dbReference type="GO" id="GO:0005634">
    <property type="term" value="C:nucleus"/>
    <property type="evidence" value="ECO:0007669"/>
    <property type="project" value="UniProtKB-SubCell"/>
</dbReference>
<evidence type="ECO:0000256" key="2">
    <source>
        <dbReference type="ARBA" id="ARBA00023242"/>
    </source>
</evidence>
<dbReference type="PANTHER" id="PTHR12346">
    <property type="entry name" value="SIN3B-RELATED"/>
    <property type="match status" value="1"/>
</dbReference>
<dbReference type="PROSITE" id="PS51477">
    <property type="entry name" value="PAH"/>
    <property type="match status" value="1"/>
</dbReference>
<proteinExistence type="predicted"/>
<sequence length="414" mass="47163">MDDLLSEALRLVREVKAASAAADGSETYGEFLHILEQYRRRTIDPSMVVSSVQTLLSDRPNLLAGFSNFTPRRHSATSTAGISCNEFLNLANLRSSVDFINRVRNRFNGGRRYLEFLACMQACSRGEIDADVVQEEAVGLFGRCNSDLHRELESFLPRTSLGGWSRKRKVDRIQPDQRPAKISGVTAAQLPEAQKKDFAMQDESPPALLPPKKRKYFAMQDEPYPPPHLLPPKKRKYFAMQEELPTPPEKPKKPHEKAQKEDEAAPPPEKLENARRNDSAMQDEPHPPWHLLPPKKQKEFERREEVREIEMRIASLEAARRNAGKLYAAVSVGRVAAAKVQAEKHFTEVDLTCLRREGSGEKFLDLLGREHEHEHDFLSKLWEMEKCLIEKKAALEKCLIQKKAALVISFLSFF</sequence>
<evidence type="ECO:0000256" key="3">
    <source>
        <dbReference type="PROSITE-ProRule" id="PRU00810"/>
    </source>
</evidence>
<dbReference type="InterPro" id="IPR003822">
    <property type="entry name" value="PAH"/>
</dbReference>
<dbReference type="Pfam" id="PF02671">
    <property type="entry name" value="PAH"/>
    <property type="match status" value="1"/>
</dbReference>
<keyword evidence="6" id="KW-1185">Reference proteome</keyword>
<accession>A0ABD1HXX1</accession>
<evidence type="ECO:0000313" key="6">
    <source>
        <dbReference type="Proteomes" id="UP001567538"/>
    </source>
</evidence>
<dbReference type="PANTHER" id="PTHR12346:SF33">
    <property type="entry name" value="HISTONE DEACETYLASE INTERACTING DOMAIN-CONTAINING PROTEIN"/>
    <property type="match status" value="1"/>
</dbReference>
<comment type="caution">
    <text evidence="5">The sequence shown here is derived from an EMBL/GenBank/DDBJ whole genome shotgun (WGS) entry which is preliminary data.</text>
</comment>
<evidence type="ECO:0000256" key="4">
    <source>
        <dbReference type="SAM" id="MobiDB-lite"/>
    </source>
</evidence>
<dbReference type="SUPFAM" id="SSF47762">
    <property type="entry name" value="PAH2 domain"/>
    <property type="match status" value="2"/>
</dbReference>
<evidence type="ECO:0000313" key="5">
    <source>
        <dbReference type="EMBL" id="KAL1560840.1"/>
    </source>
</evidence>